<dbReference type="EMBL" id="JALPRX010000029">
    <property type="protein sequence ID" value="MCK8784334.1"/>
    <property type="molecule type" value="Genomic_DNA"/>
</dbReference>
<evidence type="ECO:0000313" key="2">
    <source>
        <dbReference type="Proteomes" id="UP001139516"/>
    </source>
</evidence>
<protein>
    <submittedName>
        <fullName evidence="1">Uncharacterized protein</fullName>
    </submittedName>
</protein>
<organism evidence="1 2">
    <name type="scientific">Roseomonas acroporae</name>
    <dbReference type="NCBI Taxonomy" id="2937791"/>
    <lineage>
        <taxon>Bacteria</taxon>
        <taxon>Pseudomonadati</taxon>
        <taxon>Pseudomonadota</taxon>
        <taxon>Alphaproteobacteria</taxon>
        <taxon>Acetobacterales</taxon>
        <taxon>Roseomonadaceae</taxon>
        <taxon>Roseomonas</taxon>
    </lineage>
</organism>
<comment type="caution">
    <text evidence="1">The sequence shown here is derived from an EMBL/GenBank/DDBJ whole genome shotgun (WGS) entry which is preliminary data.</text>
</comment>
<dbReference type="Proteomes" id="UP001139516">
    <property type="component" value="Unassembled WGS sequence"/>
</dbReference>
<dbReference type="AlphaFoldDB" id="A0A9X2BVT7"/>
<sequence>MSRRGKAPLLPDTGPAIRRVYRDYERFIEEAPASGGDAKLFAAHHAACRAALAHVEHLIKLGRTDGGEAAAPAAALLDDLRRRMAAEDDGNAEGEMDDDGAG</sequence>
<reference evidence="1" key="1">
    <citation type="submission" date="2022-04" db="EMBL/GenBank/DDBJ databases">
        <title>Roseomonas acroporae sp. nov., isolated from coral Acropora digitifera.</title>
        <authorList>
            <person name="Sun H."/>
        </authorList>
    </citation>
    <scope>NUCLEOTIDE SEQUENCE</scope>
    <source>
        <strain evidence="1">NAR14</strain>
    </source>
</reference>
<gene>
    <name evidence="1" type="ORF">M0638_08080</name>
</gene>
<name>A0A9X2BVT7_9PROT</name>
<accession>A0A9X2BVT7</accession>
<dbReference type="RefSeq" id="WP_248666459.1">
    <property type="nucleotide sequence ID" value="NZ_JALPRX010000029.1"/>
</dbReference>
<evidence type="ECO:0000313" key="1">
    <source>
        <dbReference type="EMBL" id="MCK8784334.1"/>
    </source>
</evidence>
<proteinExistence type="predicted"/>
<keyword evidence="2" id="KW-1185">Reference proteome</keyword>